<dbReference type="AlphaFoldDB" id="A0AAD7JPW6"/>
<feature type="compositionally biased region" description="Pro residues" evidence="1">
    <location>
        <begin position="256"/>
        <end position="268"/>
    </location>
</feature>
<evidence type="ECO:0000313" key="2">
    <source>
        <dbReference type="EMBL" id="KAJ7767676.1"/>
    </source>
</evidence>
<comment type="caution">
    <text evidence="2">The sequence shown here is derived from an EMBL/GenBank/DDBJ whole genome shotgun (WGS) entry which is preliminary data.</text>
</comment>
<name>A0AAD7JPW6_9AGAR</name>
<reference evidence="2" key="1">
    <citation type="submission" date="2023-03" db="EMBL/GenBank/DDBJ databases">
        <title>Massive genome expansion in bonnet fungi (Mycena s.s.) driven by repeated elements and novel gene families across ecological guilds.</title>
        <authorList>
            <consortium name="Lawrence Berkeley National Laboratory"/>
            <person name="Harder C.B."/>
            <person name="Miyauchi S."/>
            <person name="Viragh M."/>
            <person name="Kuo A."/>
            <person name="Thoen E."/>
            <person name="Andreopoulos B."/>
            <person name="Lu D."/>
            <person name="Skrede I."/>
            <person name="Drula E."/>
            <person name="Henrissat B."/>
            <person name="Morin E."/>
            <person name="Kohler A."/>
            <person name="Barry K."/>
            <person name="LaButti K."/>
            <person name="Morin E."/>
            <person name="Salamov A."/>
            <person name="Lipzen A."/>
            <person name="Mereny Z."/>
            <person name="Hegedus B."/>
            <person name="Baldrian P."/>
            <person name="Stursova M."/>
            <person name="Weitz H."/>
            <person name="Taylor A."/>
            <person name="Grigoriev I.V."/>
            <person name="Nagy L.G."/>
            <person name="Martin F."/>
            <person name="Kauserud H."/>
        </authorList>
    </citation>
    <scope>NUCLEOTIDE SEQUENCE</scope>
    <source>
        <strain evidence="2">CBHHK182m</strain>
    </source>
</reference>
<dbReference type="Proteomes" id="UP001215598">
    <property type="component" value="Unassembled WGS sequence"/>
</dbReference>
<sequence>MFGEYWPVAPGEQGESRDPAPRAAAIHRVTRNRRAARACVSHLRVSRQRPAAWKVAFVPREASAAPSRVPYTQYTTCHLTARCGLPFASRAQCAICVGAASTASTTSLLRPSLPPPSTTRPLLDDLRAFSLSLQTDATGRAPPASAPARPRCMFRRRMTRARAWAYTTPRGSRNVITGLRENQFERDAARVTSSKLAAPHPAGQFKHPCANVTISHATFQPFQLSPPPTLDHALRADVLHAPHVQTSRYVTTPASAPDPLPPPSPNLRPSPFAHTFPDTTPRSSAPFIRVVMKGGRVRAGRDGERAVGGDELRERFFLTPVALKPSPMDGSRLCGSCPSSAFRLGFSWQSEQSAPFDGLTPQIDSIILFAQLPIFALPTFRTTHSERVRAAARGRDDLRAAWWSSATISSIPLVPSSTPFPSSARRTGCFSSLSGRLNSATSDRINSAIPSTRLPISDSITSPTSPRANAPLLRLRSDLPSETRWASTRPSGTATMPLRGVDILVDRGAAGVGARASAGRLGVFVCLASHSPFFTANGTRWVCTWG</sequence>
<feature type="region of interest" description="Disordered" evidence="1">
    <location>
        <begin position="1"/>
        <end position="22"/>
    </location>
</feature>
<protein>
    <submittedName>
        <fullName evidence="2">Uncharacterized protein</fullName>
    </submittedName>
</protein>
<organism evidence="2 3">
    <name type="scientific">Mycena metata</name>
    <dbReference type="NCBI Taxonomy" id="1033252"/>
    <lineage>
        <taxon>Eukaryota</taxon>
        <taxon>Fungi</taxon>
        <taxon>Dikarya</taxon>
        <taxon>Basidiomycota</taxon>
        <taxon>Agaricomycotina</taxon>
        <taxon>Agaricomycetes</taxon>
        <taxon>Agaricomycetidae</taxon>
        <taxon>Agaricales</taxon>
        <taxon>Marasmiineae</taxon>
        <taxon>Mycenaceae</taxon>
        <taxon>Mycena</taxon>
    </lineage>
</organism>
<evidence type="ECO:0000256" key="1">
    <source>
        <dbReference type="SAM" id="MobiDB-lite"/>
    </source>
</evidence>
<proteinExistence type="predicted"/>
<keyword evidence="3" id="KW-1185">Reference proteome</keyword>
<feature type="region of interest" description="Disordered" evidence="1">
    <location>
        <begin position="251"/>
        <end position="281"/>
    </location>
</feature>
<gene>
    <name evidence="2" type="ORF">B0H16DRAFT_1716597</name>
</gene>
<evidence type="ECO:0000313" key="3">
    <source>
        <dbReference type="Proteomes" id="UP001215598"/>
    </source>
</evidence>
<dbReference type="EMBL" id="JARKIB010000021">
    <property type="protein sequence ID" value="KAJ7767676.1"/>
    <property type="molecule type" value="Genomic_DNA"/>
</dbReference>
<accession>A0AAD7JPW6</accession>